<evidence type="ECO:0000256" key="8">
    <source>
        <dbReference type="SAM" id="Phobius"/>
    </source>
</evidence>
<feature type="domain" description="Phosphoethanolamine transferase N-terminal" evidence="10">
    <location>
        <begin position="92"/>
        <end position="242"/>
    </location>
</feature>
<dbReference type="GO" id="GO:0005886">
    <property type="term" value="C:plasma membrane"/>
    <property type="evidence" value="ECO:0007669"/>
    <property type="project" value="UniProtKB-SubCell"/>
</dbReference>
<feature type="transmembrane region" description="Helical" evidence="8">
    <location>
        <begin position="186"/>
        <end position="209"/>
    </location>
</feature>
<keyword evidence="7 8" id="KW-0472">Membrane</keyword>
<keyword evidence="12" id="KW-1185">Reference proteome</keyword>
<name>A0A127K3H3_9RHOO</name>
<accession>A0A127K3H3</accession>
<feature type="transmembrane region" description="Helical" evidence="8">
    <location>
        <begin position="51"/>
        <end position="70"/>
    </location>
</feature>
<evidence type="ECO:0000256" key="3">
    <source>
        <dbReference type="ARBA" id="ARBA00022519"/>
    </source>
</evidence>
<comment type="subcellular location">
    <subcellularLocation>
        <location evidence="1">Cell inner membrane</location>
        <topology evidence="1">Multi-pass membrane protein</topology>
    </subcellularLocation>
</comment>
<keyword evidence="4" id="KW-0808">Transferase</keyword>
<dbReference type="NCBIfam" id="NF028537">
    <property type="entry name" value="P_eth_NH2_trans"/>
    <property type="match status" value="1"/>
</dbReference>
<keyword evidence="5 8" id="KW-0812">Transmembrane</keyword>
<dbReference type="CDD" id="cd16017">
    <property type="entry name" value="LptA"/>
    <property type="match status" value="1"/>
</dbReference>
<dbReference type="PANTHER" id="PTHR30443">
    <property type="entry name" value="INNER MEMBRANE PROTEIN"/>
    <property type="match status" value="1"/>
</dbReference>
<dbReference type="Gene3D" id="3.40.720.10">
    <property type="entry name" value="Alkaline Phosphatase, subunit A"/>
    <property type="match status" value="1"/>
</dbReference>
<dbReference type="Pfam" id="PF00884">
    <property type="entry name" value="Sulfatase"/>
    <property type="match status" value="1"/>
</dbReference>
<dbReference type="GO" id="GO:0016776">
    <property type="term" value="F:phosphotransferase activity, phosphate group as acceptor"/>
    <property type="evidence" value="ECO:0007669"/>
    <property type="project" value="TreeGrafter"/>
</dbReference>
<evidence type="ECO:0000256" key="1">
    <source>
        <dbReference type="ARBA" id="ARBA00004429"/>
    </source>
</evidence>
<dbReference type="STRING" id="1134435.AC731_005885"/>
<gene>
    <name evidence="11" type="ORF">AC731_005885</name>
</gene>
<evidence type="ECO:0000256" key="2">
    <source>
        <dbReference type="ARBA" id="ARBA00022475"/>
    </source>
</evidence>
<dbReference type="Proteomes" id="UP000036902">
    <property type="component" value="Chromosome"/>
</dbReference>
<feature type="transmembrane region" description="Helical" evidence="8">
    <location>
        <begin position="82"/>
        <end position="101"/>
    </location>
</feature>
<proteinExistence type="predicted"/>
<dbReference type="InterPro" id="IPR040423">
    <property type="entry name" value="PEA_transferase"/>
</dbReference>
<dbReference type="EMBL" id="CP014646">
    <property type="protein sequence ID" value="AMO36507.1"/>
    <property type="molecule type" value="Genomic_DNA"/>
</dbReference>
<dbReference type="InterPro" id="IPR000917">
    <property type="entry name" value="Sulfatase_N"/>
</dbReference>
<protein>
    <recommendedName>
        <fullName evidence="13">Phosphoethanolamine transferase</fullName>
    </recommendedName>
</protein>
<dbReference type="InterPro" id="IPR017850">
    <property type="entry name" value="Alkaline_phosphatase_core_sf"/>
</dbReference>
<evidence type="ECO:0000259" key="9">
    <source>
        <dbReference type="Pfam" id="PF00884"/>
    </source>
</evidence>
<keyword evidence="2" id="KW-1003">Cell membrane</keyword>
<reference evidence="12" key="1">
    <citation type="submission" date="2016-03" db="EMBL/GenBank/DDBJ databases">
        <authorList>
            <person name="Ma C."/>
            <person name="Zhou S."/>
            <person name="Yang G."/>
        </authorList>
    </citation>
    <scope>NUCLEOTIDE SEQUENCE [LARGE SCALE GENOMIC DNA]</scope>
    <source>
        <strain evidence="12">SgZ-1</strain>
    </source>
</reference>
<feature type="transmembrane region" description="Helical" evidence="8">
    <location>
        <begin position="154"/>
        <end position="174"/>
    </location>
</feature>
<keyword evidence="6 8" id="KW-1133">Transmembrane helix</keyword>
<feature type="domain" description="Sulfatase N-terminal" evidence="9">
    <location>
        <begin position="272"/>
        <end position="565"/>
    </location>
</feature>
<dbReference type="PANTHER" id="PTHR30443:SF0">
    <property type="entry name" value="PHOSPHOETHANOLAMINE TRANSFERASE EPTA"/>
    <property type="match status" value="1"/>
</dbReference>
<dbReference type="SUPFAM" id="SSF53649">
    <property type="entry name" value="Alkaline phosphatase-like"/>
    <property type="match status" value="1"/>
</dbReference>
<dbReference type="KEGG" id="thu:AC731_005885"/>
<dbReference type="Pfam" id="PF08019">
    <property type="entry name" value="EptA_B_N"/>
    <property type="match status" value="1"/>
</dbReference>
<evidence type="ECO:0000256" key="7">
    <source>
        <dbReference type="ARBA" id="ARBA00023136"/>
    </source>
</evidence>
<sequence>MSEQRLSLASPLSPATRTPIAIEARARSASAPSSMWAAARRWRPEMSIERLLLGIAVYFTLACNAPFWRALLASRGSEDGSLAYALAIGVALTALNVLLLAPLLNRWTTKPVLGVMTLVAAVSSYYAGHFGVYFDPSMLRNVMRTDVAEARELLTSGFFLQVAALALPPLFVVQRARLRQRPPGRALAIRSAFVVLALIVAAGALGSVFKDFSGQMRSHKELRYLITPAAPLWSLARVLTRDAQAANLPRQPVGTDARLGASWTAAKKPALFVLVVGETARAANWGLNRGAGQSPAHDTTPELARREVINFPEVSSCGTNTEVSVPCMFSLQGRRNYDEDAIRGSESLLDTLKHAGLRVVWNDNQSGCKGVCAGVESMRPDPSSLPGLCEGERCLDEALLESSRALLRDAKGDLVLVLHQLGNHGPAYFRRYPDRFRRFTPTCDDEDLSKCSREQIANSYDNALLYTDHVLARNIDLLKELEPDYDTALLYVSDHGESLGENGLYLHGLPYSIAPAEQTRVPMVMWLSSGFAARNRVDPACLRTQAARPAAHDNLFHTVLGLLDVHTAIRDDALDLSAACRS</sequence>
<evidence type="ECO:0000259" key="10">
    <source>
        <dbReference type="Pfam" id="PF08019"/>
    </source>
</evidence>
<evidence type="ECO:0000313" key="12">
    <source>
        <dbReference type="Proteomes" id="UP000036902"/>
    </source>
</evidence>
<evidence type="ECO:0000256" key="6">
    <source>
        <dbReference type="ARBA" id="ARBA00022989"/>
    </source>
</evidence>
<dbReference type="InterPro" id="IPR012549">
    <property type="entry name" value="EptA-like_N"/>
</dbReference>
<dbReference type="GO" id="GO:0009244">
    <property type="term" value="P:lipopolysaccharide core region biosynthetic process"/>
    <property type="evidence" value="ECO:0007669"/>
    <property type="project" value="TreeGrafter"/>
</dbReference>
<evidence type="ECO:0008006" key="13">
    <source>
        <dbReference type="Google" id="ProtNLM"/>
    </source>
</evidence>
<dbReference type="AlphaFoldDB" id="A0A127K3H3"/>
<dbReference type="InterPro" id="IPR058130">
    <property type="entry name" value="PEA_transf_C"/>
</dbReference>
<feature type="transmembrane region" description="Helical" evidence="8">
    <location>
        <begin position="113"/>
        <end position="134"/>
    </location>
</feature>
<organism evidence="11 12">
    <name type="scientific">Thauera humireducens</name>
    <dbReference type="NCBI Taxonomy" id="1134435"/>
    <lineage>
        <taxon>Bacteria</taxon>
        <taxon>Pseudomonadati</taxon>
        <taxon>Pseudomonadota</taxon>
        <taxon>Betaproteobacteria</taxon>
        <taxon>Rhodocyclales</taxon>
        <taxon>Zoogloeaceae</taxon>
        <taxon>Thauera</taxon>
    </lineage>
</organism>
<evidence type="ECO:0000256" key="5">
    <source>
        <dbReference type="ARBA" id="ARBA00022692"/>
    </source>
</evidence>
<evidence type="ECO:0000256" key="4">
    <source>
        <dbReference type="ARBA" id="ARBA00022679"/>
    </source>
</evidence>
<evidence type="ECO:0000313" key="11">
    <source>
        <dbReference type="EMBL" id="AMO36507.1"/>
    </source>
</evidence>
<keyword evidence="3" id="KW-0997">Cell inner membrane</keyword>